<dbReference type="Gene3D" id="3.30.900.10">
    <property type="entry name" value="HORMA domain"/>
    <property type="match status" value="1"/>
</dbReference>
<feature type="domain" description="HORMA" evidence="8">
    <location>
        <begin position="1"/>
        <end position="212"/>
    </location>
</feature>
<evidence type="ECO:0000256" key="1">
    <source>
        <dbReference type="ARBA" id="ARBA00004123"/>
    </source>
</evidence>
<name>A0A438IRH4_VITVI</name>
<dbReference type="GO" id="GO:0051321">
    <property type="term" value="P:meiotic cell cycle"/>
    <property type="evidence" value="ECO:0007669"/>
    <property type="project" value="UniProtKB-KW"/>
</dbReference>
<comment type="subcellular location">
    <subcellularLocation>
        <location evidence="2">Chromosome</location>
    </subcellularLocation>
    <subcellularLocation>
        <location evidence="1">Nucleus</location>
    </subcellularLocation>
</comment>
<keyword evidence="4" id="KW-0158">Chromosome</keyword>
<dbReference type="GO" id="GO:0005634">
    <property type="term" value="C:nucleus"/>
    <property type="evidence" value="ECO:0007669"/>
    <property type="project" value="UniProtKB-SubCell"/>
</dbReference>
<keyword evidence="5" id="KW-0539">Nucleus</keyword>
<feature type="compositionally biased region" description="Polar residues" evidence="7">
    <location>
        <begin position="264"/>
        <end position="276"/>
    </location>
</feature>
<evidence type="ECO:0000256" key="7">
    <source>
        <dbReference type="SAM" id="MobiDB-lite"/>
    </source>
</evidence>
<feature type="region of interest" description="Disordered" evidence="7">
    <location>
        <begin position="264"/>
        <end position="299"/>
    </location>
</feature>
<feature type="region of interest" description="Disordered" evidence="7">
    <location>
        <begin position="222"/>
        <end position="252"/>
    </location>
</feature>
<dbReference type="InterPro" id="IPR003511">
    <property type="entry name" value="HORMA_dom"/>
</dbReference>
<dbReference type="PROSITE" id="PS50815">
    <property type="entry name" value="HORMA"/>
    <property type="match status" value="1"/>
</dbReference>
<dbReference type="AlphaFoldDB" id="A0A438IRH4"/>
<dbReference type="GO" id="GO:0005694">
    <property type="term" value="C:chromosome"/>
    <property type="evidence" value="ECO:0007669"/>
    <property type="project" value="UniProtKB-SubCell"/>
</dbReference>
<feature type="compositionally biased region" description="Acidic residues" evidence="7">
    <location>
        <begin position="285"/>
        <end position="299"/>
    </location>
</feature>
<keyword evidence="6" id="KW-0469">Meiosis</keyword>
<proteinExistence type="inferred from homology"/>
<evidence type="ECO:0000256" key="3">
    <source>
        <dbReference type="ARBA" id="ARBA00009737"/>
    </source>
</evidence>
<dbReference type="Pfam" id="PF02301">
    <property type="entry name" value="HORMA"/>
    <property type="match status" value="1"/>
</dbReference>
<dbReference type="SUPFAM" id="SSF56019">
    <property type="entry name" value="The spindle assembly checkpoint protein mad2"/>
    <property type="match status" value="1"/>
</dbReference>
<dbReference type="PANTHER" id="PTHR48225">
    <property type="entry name" value="HORMA DOMAIN-CONTAINING PROTEIN 1"/>
    <property type="match status" value="1"/>
</dbReference>
<evidence type="ECO:0000313" key="9">
    <source>
        <dbReference type="EMBL" id="RVW99281.1"/>
    </source>
</evidence>
<protein>
    <submittedName>
        <fullName evidence="9">Meiosis-specific protein ASY1</fullName>
    </submittedName>
</protein>
<dbReference type="Pfam" id="PF05755">
    <property type="entry name" value="REF"/>
    <property type="match status" value="1"/>
</dbReference>
<gene>
    <name evidence="9" type="primary">ASY1_0</name>
    <name evidence="9" type="ORF">CK203_030675</name>
</gene>
<comment type="similarity">
    <text evidence="3">Belongs to the REF/SRPP family.</text>
</comment>
<evidence type="ECO:0000256" key="2">
    <source>
        <dbReference type="ARBA" id="ARBA00004286"/>
    </source>
</evidence>
<accession>A0A438IRH4</accession>
<evidence type="ECO:0000313" key="10">
    <source>
        <dbReference type="Proteomes" id="UP000288805"/>
    </source>
</evidence>
<evidence type="ECO:0000256" key="6">
    <source>
        <dbReference type="ARBA" id="ARBA00023254"/>
    </source>
</evidence>
<sequence length="923" mass="102802">MVVAQKLKEAEITEQDSLLLTRNLLRIAIFNISYIRGLFPENISMISVYDALQKKYLKTLMFCVCEAIEGPMIEEYAFSFSYSNSDSQEVSMNVNRTGTKKGGTFKCNSATEVTPNQMRSSACKMVRTLVQLMRTLDRMPEERTILMKLLYYDDVTKEGNVTNLFNLQPVDYEPPFFRSCTEEEAHISWNKNPLKMEVGNVNSKHLVLALKVKSVLDPCEDENEDIQNDDVSLGADSVQRDEYSESDSEVNLSQRDQYIVAPVVSSTRSNNNSGPDKQQPPEDTGMIDEDDTQDSVEDEQQLSRVKDWISCCHLDTIELTDVLSNFPDISVVKFPFSLFPLVVVVLTEEIMDKLVKEGVLSKTGKDAYTIKRQKECEYEFDAVKEEMGAQALPINDKVDQAVGEDHMYMKALYYALPMNYVTVPKLQNMLQGQANQTTVRKLIDRMTQDGFIDAKSNRRLGKRVIHSDLTEKKLIEVTKSLNNEAMDLDVSEPHDNSNHLGFHTNGSNLKDMSTCGVLHSIGSDLTRMRGRSDVYQNGSIRSEQTISKTLGQGNTPTSRVEPIASRESFAPGSDNTRANGNTNYGDEVDAIICSRSTQDKRSRKASTVCFKYSEGAYPSIPEAPESSSYLKSFGPMENQLQASRRRLGVALCLTLPPHMVDISEVTLQLKSTCPSRSLYFLLERPPNAPYSITANLCLQPMEKRELKHLGFVRIAAIQALVCVSNLYYYAKQNSGPLRSTVGAVEDAVTAVISPVYDKFKGVPDHLLVFMDKKVDEVSVKFDKHAPPVAKDVVGQAQCLVLKASKTAQTLVSEAKAGGPSAALQHAATAYKLFMLTQLVKLWFILNKVPLFHTVADMAVPTAAHWSDKYNHVVTDMSGKGYTIFGYFPLVPIDKIAKTFKQSEAGKEMDSAASSAGESSSDSD</sequence>
<organism evidence="9 10">
    <name type="scientific">Vitis vinifera</name>
    <name type="common">Grape</name>
    <dbReference type="NCBI Taxonomy" id="29760"/>
    <lineage>
        <taxon>Eukaryota</taxon>
        <taxon>Viridiplantae</taxon>
        <taxon>Streptophyta</taxon>
        <taxon>Embryophyta</taxon>
        <taxon>Tracheophyta</taxon>
        <taxon>Spermatophyta</taxon>
        <taxon>Magnoliopsida</taxon>
        <taxon>eudicotyledons</taxon>
        <taxon>Gunneridae</taxon>
        <taxon>Pentapetalae</taxon>
        <taxon>rosids</taxon>
        <taxon>Vitales</taxon>
        <taxon>Vitaceae</taxon>
        <taxon>Viteae</taxon>
        <taxon>Vitis</taxon>
    </lineage>
</organism>
<dbReference type="InterPro" id="IPR008802">
    <property type="entry name" value="REF"/>
</dbReference>
<evidence type="ECO:0000256" key="5">
    <source>
        <dbReference type="ARBA" id="ARBA00023242"/>
    </source>
</evidence>
<reference evidence="9 10" key="1">
    <citation type="journal article" date="2018" name="PLoS Genet.">
        <title>Population sequencing reveals clonal diversity and ancestral inbreeding in the grapevine cultivar Chardonnay.</title>
        <authorList>
            <person name="Roach M.J."/>
            <person name="Johnson D.L."/>
            <person name="Bohlmann J."/>
            <person name="van Vuuren H.J."/>
            <person name="Jones S.J."/>
            <person name="Pretorius I.S."/>
            <person name="Schmidt S.A."/>
            <person name="Borneman A.R."/>
        </authorList>
    </citation>
    <scope>NUCLEOTIDE SEQUENCE [LARGE SCALE GENOMIC DNA]</scope>
    <source>
        <strain evidence="10">cv. Chardonnay</strain>
        <tissue evidence="9">Leaf</tissue>
    </source>
</reference>
<dbReference type="PANTHER" id="PTHR48225:SF7">
    <property type="entry name" value="MEIOSIS-SPECIFIC PROTEIN HOP1"/>
    <property type="match status" value="1"/>
</dbReference>
<dbReference type="InterPro" id="IPR051294">
    <property type="entry name" value="HORMA_MeioticProgression"/>
</dbReference>
<dbReference type="Proteomes" id="UP000288805">
    <property type="component" value="Unassembled WGS sequence"/>
</dbReference>
<comment type="caution">
    <text evidence="9">The sequence shown here is derived from an EMBL/GenBank/DDBJ whole genome shotgun (WGS) entry which is preliminary data.</text>
</comment>
<evidence type="ECO:0000259" key="8">
    <source>
        <dbReference type="PROSITE" id="PS50815"/>
    </source>
</evidence>
<dbReference type="InterPro" id="IPR036570">
    <property type="entry name" value="HORMA_dom_sf"/>
</dbReference>
<evidence type="ECO:0000256" key="4">
    <source>
        <dbReference type="ARBA" id="ARBA00022454"/>
    </source>
</evidence>
<dbReference type="EMBL" id="QGNW01000088">
    <property type="protein sequence ID" value="RVW99281.1"/>
    <property type="molecule type" value="Genomic_DNA"/>
</dbReference>